<dbReference type="PANTHER" id="PTHR30246">
    <property type="entry name" value="2-KETO-3-DEOXY-6-PHOSPHOGLUCONATE ALDOLASE"/>
    <property type="match status" value="1"/>
</dbReference>
<dbReference type="AlphaFoldDB" id="A0A7N2QZ60"/>
<evidence type="ECO:0000256" key="1">
    <source>
        <dbReference type="ARBA" id="ARBA00004761"/>
    </source>
</evidence>
<dbReference type="Proteomes" id="UP000594261">
    <property type="component" value="Chromosome 2"/>
</dbReference>
<evidence type="ECO:0000256" key="2">
    <source>
        <dbReference type="ARBA" id="ARBA00006906"/>
    </source>
</evidence>
<accession>A0A7N2QZ60</accession>
<keyword evidence="7" id="KW-1185">Reference proteome</keyword>
<evidence type="ECO:0000256" key="5">
    <source>
        <dbReference type="ARBA" id="ARBA00023277"/>
    </source>
</evidence>
<dbReference type="EnsemblPlants" id="QL02p047964:mrna">
    <property type="protein sequence ID" value="QL02p047964:mrna"/>
    <property type="gene ID" value="QL02p047964"/>
</dbReference>
<dbReference type="OMA" id="CHCFRQP"/>
<reference evidence="6" key="2">
    <citation type="submission" date="2021-01" db="UniProtKB">
        <authorList>
            <consortium name="EnsemblPlants"/>
        </authorList>
    </citation>
    <scope>IDENTIFICATION</scope>
</reference>
<evidence type="ECO:0000313" key="7">
    <source>
        <dbReference type="Proteomes" id="UP000594261"/>
    </source>
</evidence>
<sequence length="98" mass="10460">MDMAITSLTLSSMCSYTWLQSSMPPPPPSPPPRLSVCCYSSTQLSVHKTLTHIHSSSVIACLRANSAELALKVARAILSDGISVLEIVMSTPGLFKVV</sequence>
<keyword evidence="5" id="KW-0119">Carbohydrate metabolism</keyword>
<comment type="similarity">
    <text evidence="2">Belongs to the KHG/KDPG aldolase family.</text>
</comment>
<dbReference type="InParanoid" id="A0A7N2QZ60"/>
<proteinExistence type="inferred from homology"/>
<name>A0A7N2QZ60_QUELO</name>
<dbReference type="InterPro" id="IPR000887">
    <property type="entry name" value="Aldlse_KDPG_KHG"/>
</dbReference>
<comment type="subunit">
    <text evidence="3">Homotrimer.</text>
</comment>
<protein>
    <submittedName>
        <fullName evidence="6">Uncharacterized protein</fullName>
    </submittedName>
</protein>
<evidence type="ECO:0000313" key="6">
    <source>
        <dbReference type="EnsemblPlants" id="QL02p047964:mrna"/>
    </source>
</evidence>
<evidence type="ECO:0000256" key="3">
    <source>
        <dbReference type="ARBA" id="ARBA00011233"/>
    </source>
</evidence>
<dbReference type="Gramene" id="QL02p047964:mrna">
    <property type="protein sequence ID" value="QL02p047964:mrna"/>
    <property type="gene ID" value="QL02p047964"/>
</dbReference>
<dbReference type="PANTHER" id="PTHR30246:SF1">
    <property type="entry name" value="2-DEHYDRO-3-DEOXY-6-PHOSPHOGALACTONATE ALDOLASE-RELATED"/>
    <property type="match status" value="1"/>
</dbReference>
<organism evidence="6 7">
    <name type="scientific">Quercus lobata</name>
    <name type="common">Valley oak</name>
    <dbReference type="NCBI Taxonomy" id="97700"/>
    <lineage>
        <taxon>Eukaryota</taxon>
        <taxon>Viridiplantae</taxon>
        <taxon>Streptophyta</taxon>
        <taxon>Embryophyta</taxon>
        <taxon>Tracheophyta</taxon>
        <taxon>Spermatophyta</taxon>
        <taxon>Magnoliopsida</taxon>
        <taxon>eudicotyledons</taxon>
        <taxon>Gunneridae</taxon>
        <taxon>Pentapetalae</taxon>
        <taxon>rosids</taxon>
        <taxon>fabids</taxon>
        <taxon>Fagales</taxon>
        <taxon>Fagaceae</taxon>
        <taxon>Quercus</taxon>
    </lineage>
</organism>
<dbReference type="Gene3D" id="3.20.20.70">
    <property type="entry name" value="Aldolase class I"/>
    <property type="match status" value="1"/>
</dbReference>
<evidence type="ECO:0000256" key="4">
    <source>
        <dbReference type="ARBA" id="ARBA00023239"/>
    </source>
</evidence>
<dbReference type="InterPro" id="IPR013785">
    <property type="entry name" value="Aldolase_TIM"/>
</dbReference>
<dbReference type="SUPFAM" id="SSF51569">
    <property type="entry name" value="Aldolase"/>
    <property type="match status" value="1"/>
</dbReference>
<keyword evidence="4" id="KW-0456">Lyase</keyword>
<comment type="pathway">
    <text evidence="1">Carbohydrate acid metabolism.</text>
</comment>
<reference evidence="7" key="1">
    <citation type="journal article" date="2016" name="G3 (Bethesda)">
        <title>First Draft Assembly and Annotation of the Genome of a California Endemic Oak Quercus lobata Nee (Fagaceae).</title>
        <authorList>
            <person name="Sork V.L."/>
            <person name="Fitz-Gibbon S.T."/>
            <person name="Puiu D."/>
            <person name="Crepeau M."/>
            <person name="Gugger P.F."/>
            <person name="Sherman R."/>
            <person name="Stevens K."/>
            <person name="Langley C.H."/>
            <person name="Pellegrini M."/>
            <person name="Salzberg S.L."/>
        </authorList>
    </citation>
    <scope>NUCLEOTIDE SEQUENCE [LARGE SCALE GENOMIC DNA]</scope>
    <source>
        <strain evidence="7">cv. SW786</strain>
    </source>
</reference>
<dbReference type="GO" id="GO:0016829">
    <property type="term" value="F:lyase activity"/>
    <property type="evidence" value="ECO:0007669"/>
    <property type="project" value="UniProtKB-KW"/>
</dbReference>